<reference evidence="1 2" key="1">
    <citation type="submission" date="2019-08" db="EMBL/GenBank/DDBJ databases">
        <authorList>
            <person name="Khan S.A."/>
            <person name="Jeon C.O."/>
            <person name="Jeong S.E."/>
        </authorList>
    </citation>
    <scope>NUCLEOTIDE SEQUENCE [LARGE SCALE GENOMIC DNA]</scope>
    <source>
        <strain evidence="2">IMCC1728</strain>
    </source>
</reference>
<evidence type="ECO:0000313" key="2">
    <source>
        <dbReference type="Proteomes" id="UP000321832"/>
    </source>
</evidence>
<proteinExistence type="predicted"/>
<dbReference type="EMBL" id="VOPW01000001">
    <property type="protein sequence ID" value="TXC65521.1"/>
    <property type="molecule type" value="Genomic_DNA"/>
</dbReference>
<evidence type="ECO:0008006" key="3">
    <source>
        <dbReference type="Google" id="ProtNLM"/>
    </source>
</evidence>
<sequence length="70" mass="7257">MNSQGLRYADDPAGTSYTLVTRDPAQEQGLIGVGLRARALGGWSASLEMRSTLGGTARTGGVAASLQRSF</sequence>
<organism evidence="1 2">
    <name type="scientific">Piscinibacter aquaticus</name>
    <dbReference type="NCBI Taxonomy" id="392597"/>
    <lineage>
        <taxon>Bacteria</taxon>
        <taxon>Pseudomonadati</taxon>
        <taxon>Pseudomonadota</taxon>
        <taxon>Betaproteobacteria</taxon>
        <taxon>Burkholderiales</taxon>
        <taxon>Sphaerotilaceae</taxon>
        <taxon>Piscinibacter</taxon>
    </lineage>
</organism>
<gene>
    <name evidence="1" type="ORF">FSC37_03620</name>
</gene>
<accession>A0A5C6U0Q9</accession>
<protein>
    <recommendedName>
        <fullName evidence="3">Autotransporter outer membrane beta-barrel domain-containing protein</fullName>
    </recommendedName>
</protein>
<dbReference type="Proteomes" id="UP000321832">
    <property type="component" value="Unassembled WGS sequence"/>
</dbReference>
<dbReference type="AlphaFoldDB" id="A0A5C6U0Q9"/>
<comment type="caution">
    <text evidence="1">The sequence shown here is derived from an EMBL/GenBank/DDBJ whole genome shotgun (WGS) entry which is preliminary data.</text>
</comment>
<keyword evidence="2" id="KW-1185">Reference proteome</keyword>
<evidence type="ECO:0000313" key="1">
    <source>
        <dbReference type="EMBL" id="TXC65521.1"/>
    </source>
</evidence>
<name>A0A5C6U0Q9_9BURK</name>